<name>A0A9P8LDA1_9PEZI</name>
<dbReference type="AlphaFoldDB" id="A0A9P8LDA1"/>
<organism evidence="1 2">
    <name type="scientific">Trichoglossum hirsutum</name>
    <dbReference type="NCBI Taxonomy" id="265104"/>
    <lineage>
        <taxon>Eukaryota</taxon>
        <taxon>Fungi</taxon>
        <taxon>Dikarya</taxon>
        <taxon>Ascomycota</taxon>
        <taxon>Pezizomycotina</taxon>
        <taxon>Geoglossomycetes</taxon>
        <taxon>Geoglossales</taxon>
        <taxon>Geoglossaceae</taxon>
        <taxon>Trichoglossum</taxon>
    </lineage>
</organism>
<sequence length="257" mass="28853">MICKSSSYFRRRCTSGSRDIIDLDEDDPVVFDLFLKWLRNPDPPITYNPDGQSQEPWLSNSAAAWILGKKLRTTEGFKKYALSQFIQNCALAAFGPWDTIEREAPPGSPLRRFSDHWVAWNCRLSGSGANEFTGLHAALRAPLVPENTRDPRIYDIEHWYSSCGDGMHPGCIHDPITRQENIDEANRPPPEPLVEWGRSFELQRTGLPPASDHVSPNINISHALNTPAAPASPSYPTRPTASRISVDDKLWFSLADK</sequence>
<proteinExistence type="predicted"/>
<evidence type="ECO:0008006" key="3">
    <source>
        <dbReference type="Google" id="ProtNLM"/>
    </source>
</evidence>
<protein>
    <recommendedName>
        <fullName evidence="3">BTB domain-containing protein</fullName>
    </recommendedName>
</protein>
<dbReference type="Proteomes" id="UP000750711">
    <property type="component" value="Unassembled WGS sequence"/>
</dbReference>
<accession>A0A9P8LDA1</accession>
<comment type="caution">
    <text evidence="1">The sequence shown here is derived from an EMBL/GenBank/DDBJ whole genome shotgun (WGS) entry which is preliminary data.</text>
</comment>
<reference evidence="1" key="1">
    <citation type="submission" date="2021-03" db="EMBL/GenBank/DDBJ databases">
        <title>Comparative genomics and phylogenomic investigation of the class Geoglossomycetes provide insights into ecological specialization and systematics.</title>
        <authorList>
            <person name="Melie T."/>
            <person name="Pirro S."/>
            <person name="Miller A.N."/>
            <person name="Quandt A."/>
        </authorList>
    </citation>
    <scope>NUCLEOTIDE SEQUENCE</scope>
    <source>
        <strain evidence="1">CAQ_001_2017</strain>
    </source>
</reference>
<evidence type="ECO:0000313" key="2">
    <source>
        <dbReference type="Proteomes" id="UP000750711"/>
    </source>
</evidence>
<keyword evidence="2" id="KW-1185">Reference proteome</keyword>
<dbReference type="EMBL" id="JAGHQM010000440">
    <property type="protein sequence ID" value="KAH0561970.1"/>
    <property type="molecule type" value="Genomic_DNA"/>
</dbReference>
<evidence type="ECO:0000313" key="1">
    <source>
        <dbReference type="EMBL" id="KAH0561970.1"/>
    </source>
</evidence>
<gene>
    <name evidence="1" type="ORF">GP486_003321</name>
</gene>